<gene>
    <name evidence="2" type="ORF">FVE85_3596</name>
</gene>
<evidence type="ECO:0000313" key="3">
    <source>
        <dbReference type="Proteomes" id="UP000324585"/>
    </source>
</evidence>
<proteinExistence type="predicted"/>
<name>A0A5J4YLN6_PORPP</name>
<dbReference type="Gene3D" id="3.30.420.10">
    <property type="entry name" value="Ribonuclease H-like superfamily/Ribonuclease H"/>
    <property type="match status" value="1"/>
</dbReference>
<accession>A0A5J4YLN6</accession>
<evidence type="ECO:0000313" key="2">
    <source>
        <dbReference type="EMBL" id="KAA8492158.1"/>
    </source>
</evidence>
<dbReference type="AlphaFoldDB" id="A0A5J4YLN6"/>
<dbReference type="Proteomes" id="UP000324585">
    <property type="component" value="Unassembled WGS sequence"/>
</dbReference>
<sequence length="831" mass="92815">MRRHVAACHFVVGHASGVRRWIHGSAVTEGKYRPVPAKGTNKLVWVKRVYGEGHNLLVWGNKYGLPFAPVIDDNVEDWPMNGNVLMFGPLYAIWNGRDMFRGIVFRSSEYRRLVDGVPGAMGRPKATIREAILLFQTVCDYLGHVQTPFYAFRCGVGGTRGFAFTPQLVNRADAPSLQTQEFSNATQALVYCEQAGTSGTDWLSLERSVLYLMNNQRLDTPTMMSQYYVHQETGALPSGPPSLAGDVSEGQLSSSGISAESREDPVEAEDPLDSTSAEQEDRLDLTGTLRVADDVALFASKQSVKFWTKAGRKYRERQIKILGQQIGLDRNIPDLARRRSRRLFGMIRALTEVGVDTSQVKRLESRVLEPQPSPSMAGEHPDTARKNEHMDVYVQGIARAYVNNTYMRDIFSVEPHSMYNAMAIIQLVCHSRNAGEPATCPAPDTTQNLVHQSAEDTLSTHKDDGHTALHLRSQDECNDSFRTKVEANRYEDASRLFRSRDVLPTVGEVLSSSKKQKLFNDLLELEAFVLALNYLLLRVVNSTQDSLKSITLKTRSKLCVSRCTRCLSAWSKQGWCSVDNVKYKDLWEAIDSRLNILRGRCDVSIERDNRLPDDHRMCSACEETLSTGESAPRGPFFAIWNGRTSFFGIVIRAWEMRALGQGVKFKRNRGAKVQSEKRIIDAVNVLSDKVVHESGEVPCFYAFRDGLMGARGYAICPAVSKAIALRVAAPSLEKRLFPNATQAMVFCELAETNMQDWHTLADAVLFLVRNPRLNSVSMHNKYFLQNKNQNIPKGPLRGASRMPGGGESAARHDIKRADAMSVVSSPHTLNV</sequence>
<dbReference type="InterPro" id="IPR036397">
    <property type="entry name" value="RNaseH_sf"/>
</dbReference>
<dbReference type="EMBL" id="VRMN01000010">
    <property type="protein sequence ID" value="KAA8492158.1"/>
    <property type="molecule type" value="Genomic_DNA"/>
</dbReference>
<dbReference type="SUPFAM" id="SSF53098">
    <property type="entry name" value="Ribonuclease H-like"/>
    <property type="match status" value="1"/>
</dbReference>
<comment type="caution">
    <text evidence="2">The sequence shown here is derived from an EMBL/GenBank/DDBJ whole genome shotgun (WGS) entry which is preliminary data.</text>
</comment>
<organism evidence="2 3">
    <name type="scientific">Porphyridium purpureum</name>
    <name type="common">Red alga</name>
    <name type="synonym">Porphyridium cruentum</name>
    <dbReference type="NCBI Taxonomy" id="35688"/>
    <lineage>
        <taxon>Eukaryota</taxon>
        <taxon>Rhodophyta</taxon>
        <taxon>Bangiophyceae</taxon>
        <taxon>Porphyridiales</taxon>
        <taxon>Porphyridiaceae</taxon>
        <taxon>Porphyridium</taxon>
    </lineage>
</organism>
<reference evidence="3" key="1">
    <citation type="journal article" date="2019" name="Nat. Commun.">
        <title>Expansion of phycobilisome linker gene families in mesophilic red algae.</title>
        <authorList>
            <person name="Lee J."/>
            <person name="Kim D."/>
            <person name="Bhattacharya D."/>
            <person name="Yoon H.S."/>
        </authorList>
    </citation>
    <scope>NUCLEOTIDE SEQUENCE [LARGE SCALE GENOMIC DNA]</scope>
    <source>
        <strain evidence="3">CCMP 1328</strain>
    </source>
</reference>
<evidence type="ECO:0000256" key="1">
    <source>
        <dbReference type="SAM" id="MobiDB-lite"/>
    </source>
</evidence>
<dbReference type="GO" id="GO:0003676">
    <property type="term" value="F:nucleic acid binding"/>
    <property type="evidence" value="ECO:0007669"/>
    <property type="project" value="InterPro"/>
</dbReference>
<feature type="region of interest" description="Disordered" evidence="1">
    <location>
        <begin position="789"/>
        <end position="813"/>
    </location>
</feature>
<keyword evidence="3" id="KW-1185">Reference proteome</keyword>
<dbReference type="InterPro" id="IPR012337">
    <property type="entry name" value="RNaseH-like_sf"/>
</dbReference>
<protein>
    <submittedName>
        <fullName evidence="2">Uncharacterized protein</fullName>
    </submittedName>
</protein>
<feature type="region of interest" description="Disordered" evidence="1">
    <location>
        <begin position="235"/>
        <end position="281"/>
    </location>
</feature>